<feature type="transmembrane region" description="Helical" evidence="6">
    <location>
        <begin position="344"/>
        <end position="367"/>
    </location>
</feature>
<evidence type="ECO:0000256" key="2">
    <source>
        <dbReference type="ARBA" id="ARBA00022475"/>
    </source>
</evidence>
<evidence type="ECO:0000313" key="10">
    <source>
        <dbReference type="Proteomes" id="UP001317705"/>
    </source>
</evidence>
<accession>A0ABN6VW99</accession>
<evidence type="ECO:0000259" key="7">
    <source>
        <dbReference type="Pfam" id="PF02687"/>
    </source>
</evidence>
<reference evidence="9 10" key="1">
    <citation type="submission" date="2022-12" db="EMBL/GenBank/DDBJ databases">
        <title>Polyphasic characterization of Geotalea uranireducens NIT-SL11 newly isolated from a complex of sewage sludge and microbially reduced graphene oxide.</title>
        <authorList>
            <person name="Xie L."/>
            <person name="Yoshida N."/>
            <person name="Meng L."/>
        </authorList>
    </citation>
    <scope>NUCLEOTIDE SEQUENCE [LARGE SCALE GENOMIC DNA]</scope>
    <source>
        <strain evidence="9 10">NIT-SL11</strain>
    </source>
</reference>
<evidence type="ECO:0000256" key="3">
    <source>
        <dbReference type="ARBA" id="ARBA00022692"/>
    </source>
</evidence>
<feature type="transmembrane region" description="Helical" evidence="6">
    <location>
        <begin position="20"/>
        <end position="43"/>
    </location>
</feature>
<dbReference type="Proteomes" id="UP001317705">
    <property type="component" value="Chromosome"/>
</dbReference>
<keyword evidence="9" id="KW-0547">Nucleotide-binding</keyword>
<keyword evidence="10" id="KW-1185">Reference proteome</keyword>
<evidence type="ECO:0000313" key="9">
    <source>
        <dbReference type="EMBL" id="BDV42480.1"/>
    </source>
</evidence>
<keyword evidence="2" id="KW-1003">Cell membrane</keyword>
<feature type="transmembrane region" description="Helical" evidence="6">
    <location>
        <begin position="295"/>
        <end position="324"/>
    </location>
</feature>
<keyword evidence="3 6" id="KW-0812">Transmembrane</keyword>
<keyword evidence="9" id="KW-0067">ATP-binding</keyword>
<dbReference type="PANTHER" id="PTHR43738">
    <property type="entry name" value="ABC TRANSPORTER, MEMBRANE PROTEIN"/>
    <property type="match status" value="1"/>
</dbReference>
<feature type="domain" description="ABC3 transporter permease C-terminal" evidence="7">
    <location>
        <begin position="261"/>
        <end position="374"/>
    </location>
</feature>
<dbReference type="RefSeq" id="WP_282002957.1">
    <property type="nucleotide sequence ID" value="NZ_AP027151.1"/>
</dbReference>
<comment type="subcellular location">
    <subcellularLocation>
        <location evidence="1">Cell membrane</location>
        <topology evidence="1">Multi-pass membrane protein</topology>
    </subcellularLocation>
</comment>
<evidence type="ECO:0000256" key="4">
    <source>
        <dbReference type="ARBA" id="ARBA00022989"/>
    </source>
</evidence>
<dbReference type="InterPro" id="IPR003838">
    <property type="entry name" value="ABC3_permease_C"/>
</dbReference>
<gene>
    <name evidence="9" type="ORF">GURASL_14030</name>
</gene>
<dbReference type="PANTHER" id="PTHR43738:SF3">
    <property type="entry name" value="ABC TRANSPORTER PERMEASE"/>
    <property type="match status" value="1"/>
</dbReference>
<feature type="domain" description="MacB-like periplasmic core" evidence="8">
    <location>
        <begin position="18"/>
        <end position="224"/>
    </location>
</feature>
<keyword evidence="5 6" id="KW-0472">Membrane</keyword>
<keyword evidence="4 6" id="KW-1133">Transmembrane helix</keyword>
<dbReference type="GO" id="GO:0005524">
    <property type="term" value="F:ATP binding"/>
    <property type="evidence" value="ECO:0007669"/>
    <property type="project" value="UniProtKB-KW"/>
</dbReference>
<evidence type="ECO:0000256" key="5">
    <source>
        <dbReference type="ARBA" id="ARBA00023136"/>
    </source>
</evidence>
<dbReference type="Pfam" id="PF02687">
    <property type="entry name" value="FtsX"/>
    <property type="match status" value="1"/>
</dbReference>
<evidence type="ECO:0000256" key="6">
    <source>
        <dbReference type="SAM" id="Phobius"/>
    </source>
</evidence>
<proteinExistence type="predicted"/>
<evidence type="ECO:0000259" key="8">
    <source>
        <dbReference type="Pfam" id="PF12704"/>
    </source>
</evidence>
<dbReference type="Pfam" id="PF12704">
    <property type="entry name" value="MacB_PCD"/>
    <property type="match status" value="1"/>
</dbReference>
<dbReference type="InterPro" id="IPR051125">
    <property type="entry name" value="ABC-4/HrtB_transporter"/>
</dbReference>
<sequence>MFILKLLIRNAFRHRLRTALTIVGVAVAITAFGLLRTLVDLWYAGVEASSSSRLLTRNAISLVFSLPISYEERIRQVPGVKDVSYGNWFGGIYKDEKNFFPSFAVEPKSYLAIYPEFVLPPDQERAFILDRRGCVVGRKTAERFGWKVGDQITLRGTIFPGEWDMVIRGIYHGARKNTDETQLFFHWDYLNEVVKKTVPRRADQVGIYFISLTKPELAAAVSLAVDRLFKNSLAETLTETEKAFQMSFVSMTEAIMVAIQIVSYVVIVIIMVVAANTMAMTARERIAEFATLKTLGFGAVHIAGVVFGESLVISLLGGILGIALTYPAAHWIESNLGQFFPVFSIAPLTIYLDLAAAATVGVVAGIFPTWRGATIRIADGLRRIG</sequence>
<dbReference type="InterPro" id="IPR025857">
    <property type="entry name" value="MacB_PCD"/>
</dbReference>
<protein>
    <submittedName>
        <fullName evidence="9">ABC transporter ATP-binding protein</fullName>
    </submittedName>
</protein>
<organism evidence="9 10">
    <name type="scientific">Geotalea uraniireducens</name>
    <dbReference type="NCBI Taxonomy" id="351604"/>
    <lineage>
        <taxon>Bacteria</taxon>
        <taxon>Pseudomonadati</taxon>
        <taxon>Thermodesulfobacteriota</taxon>
        <taxon>Desulfuromonadia</taxon>
        <taxon>Geobacterales</taxon>
        <taxon>Geobacteraceae</taxon>
        <taxon>Geotalea</taxon>
    </lineage>
</organism>
<feature type="transmembrane region" description="Helical" evidence="6">
    <location>
        <begin position="254"/>
        <end position="274"/>
    </location>
</feature>
<evidence type="ECO:0000256" key="1">
    <source>
        <dbReference type="ARBA" id="ARBA00004651"/>
    </source>
</evidence>
<name>A0ABN6VW99_9BACT</name>
<dbReference type="EMBL" id="AP027151">
    <property type="protein sequence ID" value="BDV42480.1"/>
    <property type="molecule type" value="Genomic_DNA"/>
</dbReference>